<protein>
    <submittedName>
        <fullName evidence="4">Flavodoxin family protein</fullName>
    </submittedName>
</protein>
<evidence type="ECO:0000256" key="1">
    <source>
        <dbReference type="ARBA" id="ARBA00022630"/>
    </source>
</evidence>
<proteinExistence type="predicted"/>
<dbReference type="SUPFAM" id="SSF52218">
    <property type="entry name" value="Flavoproteins"/>
    <property type="match status" value="1"/>
</dbReference>
<dbReference type="PANTHER" id="PTHR43278:SF1">
    <property type="entry name" value="IRON-SULFUR FLAVOPROTEIN MJ1083"/>
    <property type="match status" value="1"/>
</dbReference>
<accession>A0ABU6IHA1</accession>
<dbReference type="Proteomes" id="UP001349994">
    <property type="component" value="Unassembled WGS sequence"/>
</dbReference>
<dbReference type="PANTHER" id="PTHR43278">
    <property type="entry name" value="NAD(P)H-DEPENDENT FMN-CONTAINING OXIDOREDUCTASE YWQN-RELATED"/>
    <property type="match status" value="1"/>
</dbReference>
<dbReference type="InterPro" id="IPR051796">
    <property type="entry name" value="ISF_SsuE-like"/>
</dbReference>
<dbReference type="EMBL" id="JAYMFF010000009">
    <property type="protein sequence ID" value="MEC4175827.1"/>
    <property type="molecule type" value="Genomic_DNA"/>
</dbReference>
<dbReference type="Pfam" id="PF03358">
    <property type="entry name" value="FMN_red"/>
    <property type="match status" value="1"/>
</dbReference>
<sequence>MKVLGINGSHRAGKGTAALLQAALDAAAEAGAETELVELSRLNIGFCIGCNKCLMQTSCTLSDDMEGLYEKMRGADAILLASPDYFGTVSARTKNFMDRTRPFHMVENVLKGKIGAGLTTAGLNNCGAEGTLALIDQWLATHEMLAVHARPEGPVLAPGAIATGFAGLDEAGRPVWRSVKGDAIGFAIARQLGTDVVALGERLGR</sequence>
<organism evidence="4 5">
    <name type="scientific">Adlercreutzia wanghongyangiae</name>
    <dbReference type="NCBI Taxonomy" id="3111451"/>
    <lineage>
        <taxon>Bacteria</taxon>
        <taxon>Bacillati</taxon>
        <taxon>Actinomycetota</taxon>
        <taxon>Coriobacteriia</taxon>
        <taxon>Eggerthellales</taxon>
        <taxon>Eggerthellaceae</taxon>
        <taxon>Adlercreutzia</taxon>
    </lineage>
</organism>
<keyword evidence="2" id="KW-0288">FMN</keyword>
<dbReference type="InterPro" id="IPR029039">
    <property type="entry name" value="Flavoprotein-like_sf"/>
</dbReference>
<keyword evidence="1" id="KW-0285">Flavoprotein</keyword>
<gene>
    <name evidence="4" type="ORF">VIN30_05125</name>
</gene>
<comment type="caution">
    <text evidence="4">The sequence shown here is derived from an EMBL/GenBank/DDBJ whole genome shotgun (WGS) entry which is preliminary data.</text>
</comment>
<dbReference type="InterPro" id="IPR005025">
    <property type="entry name" value="FMN_Rdtase-like_dom"/>
</dbReference>
<evidence type="ECO:0000256" key="2">
    <source>
        <dbReference type="ARBA" id="ARBA00022643"/>
    </source>
</evidence>
<evidence type="ECO:0000259" key="3">
    <source>
        <dbReference type="Pfam" id="PF03358"/>
    </source>
</evidence>
<name>A0ABU6IHA1_9ACTN</name>
<keyword evidence="5" id="KW-1185">Reference proteome</keyword>
<feature type="domain" description="NADPH-dependent FMN reductase-like" evidence="3">
    <location>
        <begin position="1"/>
        <end position="147"/>
    </location>
</feature>
<dbReference type="RefSeq" id="WP_338209841.1">
    <property type="nucleotide sequence ID" value="NZ_JAYMFF010000009.1"/>
</dbReference>
<reference evidence="4 5" key="1">
    <citation type="submission" date="2024-01" db="EMBL/GenBank/DDBJ databases">
        <title>novel species in genus Adlercreutzia.</title>
        <authorList>
            <person name="Liu X."/>
        </authorList>
    </citation>
    <scope>NUCLEOTIDE SEQUENCE [LARGE SCALE GENOMIC DNA]</scope>
    <source>
        <strain evidence="4 5">R7</strain>
    </source>
</reference>
<dbReference type="Gene3D" id="3.40.50.360">
    <property type="match status" value="1"/>
</dbReference>
<evidence type="ECO:0000313" key="5">
    <source>
        <dbReference type="Proteomes" id="UP001349994"/>
    </source>
</evidence>
<evidence type="ECO:0000313" key="4">
    <source>
        <dbReference type="EMBL" id="MEC4175827.1"/>
    </source>
</evidence>